<protein>
    <submittedName>
        <fullName evidence="5">Crp/Fnr family transcriptional regulator</fullName>
    </submittedName>
</protein>
<dbReference type="InterPro" id="IPR000595">
    <property type="entry name" value="cNMP-bd_dom"/>
</dbReference>
<dbReference type="SUPFAM" id="SSF46785">
    <property type="entry name" value="Winged helix' DNA-binding domain"/>
    <property type="match status" value="1"/>
</dbReference>
<dbReference type="SMART" id="SM00419">
    <property type="entry name" value="HTH_CRP"/>
    <property type="match status" value="1"/>
</dbReference>
<dbReference type="OrthoDB" id="7584044at2"/>
<evidence type="ECO:0000259" key="4">
    <source>
        <dbReference type="PROSITE" id="PS51063"/>
    </source>
</evidence>
<dbReference type="InterPro" id="IPR012318">
    <property type="entry name" value="HTH_CRP"/>
</dbReference>
<keyword evidence="6" id="KW-1185">Reference proteome</keyword>
<dbReference type="PROSITE" id="PS51063">
    <property type="entry name" value="HTH_CRP_2"/>
    <property type="match status" value="1"/>
</dbReference>
<dbReference type="GO" id="GO:0003677">
    <property type="term" value="F:DNA binding"/>
    <property type="evidence" value="ECO:0007669"/>
    <property type="project" value="UniProtKB-KW"/>
</dbReference>
<keyword evidence="3" id="KW-0804">Transcription</keyword>
<evidence type="ECO:0000313" key="5">
    <source>
        <dbReference type="EMBL" id="RXF73507.1"/>
    </source>
</evidence>
<keyword evidence="1" id="KW-0805">Transcription regulation</keyword>
<accession>A0A4Q0MIL9</accession>
<evidence type="ECO:0000256" key="3">
    <source>
        <dbReference type="ARBA" id="ARBA00023163"/>
    </source>
</evidence>
<sequence length="242" mass="27070">MYVPCPSCPLRRKPAFRQKGEEEVAVINSMKSDHLTLEAGSEFIHPEQSDAELYTLFAGWAFRYKELGDGRRQILSFALPGDLIGLQASLFEKSFYGAIALTDIQLCVIPRRRMLRLFERMPEIAYDVTWLGARSEALVDENLLSVGRRGAGERIAALLCSLYKRAEPLGLVKEGVLELPLTQQHIADALGLSLVHTNKTLAKLRSQGLFTISGGHLVIRNLRGLSRFAQHFEEDLAPRPLI</sequence>
<evidence type="ECO:0000313" key="6">
    <source>
        <dbReference type="Proteomes" id="UP000289708"/>
    </source>
</evidence>
<dbReference type="InterPro" id="IPR036390">
    <property type="entry name" value="WH_DNA-bd_sf"/>
</dbReference>
<dbReference type="AlphaFoldDB" id="A0A4Q0MIL9"/>
<dbReference type="CDD" id="cd00038">
    <property type="entry name" value="CAP_ED"/>
    <property type="match status" value="1"/>
</dbReference>
<dbReference type="GO" id="GO:0005829">
    <property type="term" value="C:cytosol"/>
    <property type="evidence" value="ECO:0007669"/>
    <property type="project" value="TreeGrafter"/>
</dbReference>
<dbReference type="Gene3D" id="2.60.120.10">
    <property type="entry name" value="Jelly Rolls"/>
    <property type="match status" value="1"/>
</dbReference>
<gene>
    <name evidence="5" type="ORF">EK403_09945</name>
</gene>
<dbReference type="Gene3D" id="1.10.10.10">
    <property type="entry name" value="Winged helix-like DNA-binding domain superfamily/Winged helix DNA-binding domain"/>
    <property type="match status" value="1"/>
</dbReference>
<dbReference type="Proteomes" id="UP000289708">
    <property type="component" value="Unassembled WGS sequence"/>
</dbReference>
<comment type="caution">
    <text evidence="5">The sequence shown here is derived from an EMBL/GenBank/DDBJ whole genome shotgun (WGS) entry which is preliminary data.</text>
</comment>
<dbReference type="Pfam" id="PF00027">
    <property type="entry name" value="cNMP_binding"/>
    <property type="match status" value="1"/>
</dbReference>
<dbReference type="Pfam" id="PF13545">
    <property type="entry name" value="HTH_Crp_2"/>
    <property type="match status" value="1"/>
</dbReference>
<dbReference type="InterPro" id="IPR018490">
    <property type="entry name" value="cNMP-bd_dom_sf"/>
</dbReference>
<reference evidence="5 6" key="1">
    <citation type="submission" date="2018-12" db="EMBL/GenBank/DDBJ databases">
        <title>bacterium Hansschlegelia zhihuaiae S113.</title>
        <authorList>
            <person name="He J."/>
        </authorList>
    </citation>
    <scope>NUCLEOTIDE SEQUENCE [LARGE SCALE GENOMIC DNA]</scope>
    <source>
        <strain evidence="5 6">S 113</strain>
    </source>
</reference>
<dbReference type="PANTHER" id="PTHR24567">
    <property type="entry name" value="CRP FAMILY TRANSCRIPTIONAL REGULATORY PROTEIN"/>
    <property type="match status" value="1"/>
</dbReference>
<proteinExistence type="predicted"/>
<dbReference type="InterPro" id="IPR014710">
    <property type="entry name" value="RmlC-like_jellyroll"/>
</dbReference>
<name>A0A4Q0MIL9_9HYPH</name>
<dbReference type="SUPFAM" id="SSF51206">
    <property type="entry name" value="cAMP-binding domain-like"/>
    <property type="match status" value="1"/>
</dbReference>
<dbReference type="EMBL" id="RYFI01000008">
    <property type="protein sequence ID" value="RXF73507.1"/>
    <property type="molecule type" value="Genomic_DNA"/>
</dbReference>
<evidence type="ECO:0000256" key="2">
    <source>
        <dbReference type="ARBA" id="ARBA00023125"/>
    </source>
</evidence>
<dbReference type="InterPro" id="IPR050397">
    <property type="entry name" value="Env_Response_Regulators"/>
</dbReference>
<dbReference type="InterPro" id="IPR036388">
    <property type="entry name" value="WH-like_DNA-bd_sf"/>
</dbReference>
<evidence type="ECO:0000256" key="1">
    <source>
        <dbReference type="ARBA" id="ARBA00023015"/>
    </source>
</evidence>
<dbReference type="GO" id="GO:0003700">
    <property type="term" value="F:DNA-binding transcription factor activity"/>
    <property type="evidence" value="ECO:0007669"/>
    <property type="project" value="TreeGrafter"/>
</dbReference>
<organism evidence="5 6">
    <name type="scientific">Hansschlegelia zhihuaiae</name>
    <dbReference type="NCBI Taxonomy" id="405005"/>
    <lineage>
        <taxon>Bacteria</taxon>
        <taxon>Pseudomonadati</taxon>
        <taxon>Pseudomonadota</taxon>
        <taxon>Alphaproteobacteria</taxon>
        <taxon>Hyphomicrobiales</taxon>
        <taxon>Methylopilaceae</taxon>
        <taxon>Hansschlegelia</taxon>
    </lineage>
</organism>
<keyword evidence="2" id="KW-0238">DNA-binding</keyword>
<dbReference type="PANTHER" id="PTHR24567:SF75">
    <property type="entry name" value="FUMARATE AND NITRATE REDUCTION REGULATORY PROTEIN"/>
    <property type="match status" value="1"/>
</dbReference>
<feature type="domain" description="HTH crp-type" evidence="4">
    <location>
        <begin position="149"/>
        <end position="223"/>
    </location>
</feature>